<dbReference type="STRING" id="1123237.Salmuc_01888"/>
<dbReference type="SMART" id="SM01340">
    <property type="entry name" value="DNA_mis_repair"/>
    <property type="match status" value="1"/>
</dbReference>
<dbReference type="Gene3D" id="3.30.1370.100">
    <property type="entry name" value="MutL, C-terminal domain, regulatory subdomain"/>
    <property type="match status" value="1"/>
</dbReference>
<gene>
    <name evidence="3" type="ORF">Salmuc_01888</name>
</gene>
<dbReference type="Gene3D" id="3.30.1540.20">
    <property type="entry name" value="MutL, C-terminal domain, dimerisation subdomain"/>
    <property type="match status" value="1"/>
</dbReference>
<dbReference type="InterPro" id="IPR038973">
    <property type="entry name" value="MutL/Mlh/Pms-like"/>
</dbReference>
<proteinExistence type="predicted"/>
<dbReference type="GO" id="GO:0005524">
    <property type="term" value="F:ATP binding"/>
    <property type="evidence" value="ECO:0007669"/>
    <property type="project" value="InterPro"/>
</dbReference>
<evidence type="ECO:0000259" key="1">
    <source>
        <dbReference type="SMART" id="SM00853"/>
    </source>
</evidence>
<dbReference type="PANTHER" id="PTHR10073">
    <property type="entry name" value="DNA MISMATCH REPAIR PROTEIN MLH, PMS, MUTL"/>
    <property type="match status" value="1"/>
</dbReference>
<dbReference type="SUPFAM" id="SSF54211">
    <property type="entry name" value="Ribosomal protein S5 domain 2-like"/>
    <property type="match status" value="1"/>
</dbReference>
<keyword evidence="4" id="KW-1185">Reference proteome</keyword>
<dbReference type="GO" id="GO:0140664">
    <property type="term" value="F:ATP-dependent DNA damage sensor activity"/>
    <property type="evidence" value="ECO:0007669"/>
    <property type="project" value="InterPro"/>
</dbReference>
<dbReference type="InterPro" id="IPR014790">
    <property type="entry name" value="MutL_C"/>
</dbReference>
<dbReference type="InterPro" id="IPR014721">
    <property type="entry name" value="Ribsml_uS5_D2-typ_fold_subgr"/>
</dbReference>
<feature type="domain" description="MutL C-terminal dimerisation" evidence="1">
    <location>
        <begin position="195"/>
        <end position="334"/>
    </location>
</feature>
<dbReference type="InterPro" id="IPR020568">
    <property type="entry name" value="Ribosomal_Su5_D2-typ_SF"/>
</dbReference>
<dbReference type="InterPro" id="IPR037198">
    <property type="entry name" value="MutL_C_sf"/>
</dbReference>
<dbReference type="SUPFAM" id="SSF118116">
    <property type="entry name" value="DNA mismatch repair protein MutL"/>
    <property type="match status" value="1"/>
</dbReference>
<accession>S9QWZ6</accession>
<evidence type="ECO:0000313" key="3">
    <source>
        <dbReference type="EMBL" id="EPX84113.1"/>
    </source>
</evidence>
<evidence type="ECO:0000259" key="2">
    <source>
        <dbReference type="SMART" id="SM01340"/>
    </source>
</evidence>
<dbReference type="RefSeq" id="WP_020038307.1">
    <property type="nucleotide sequence ID" value="NZ_KE557274.1"/>
</dbReference>
<dbReference type="InterPro" id="IPR042120">
    <property type="entry name" value="MutL_C_dimsub"/>
</dbReference>
<dbReference type="eggNOG" id="COG0323">
    <property type="taxonomic scope" value="Bacteria"/>
</dbReference>
<dbReference type="Proteomes" id="UP000015347">
    <property type="component" value="Unassembled WGS sequence"/>
</dbReference>
<organism evidence="3 4">
    <name type="scientific">Salipiger mucosus DSM 16094</name>
    <dbReference type="NCBI Taxonomy" id="1123237"/>
    <lineage>
        <taxon>Bacteria</taxon>
        <taxon>Pseudomonadati</taxon>
        <taxon>Pseudomonadota</taxon>
        <taxon>Alphaproteobacteria</taxon>
        <taxon>Rhodobacterales</taxon>
        <taxon>Roseobacteraceae</taxon>
        <taxon>Salipiger</taxon>
    </lineage>
</organism>
<dbReference type="OrthoDB" id="9763467at2"/>
<evidence type="ECO:0000313" key="4">
    <source>
        <dbReference type="Proteomes" id="UP000015347"/>
    </source>
</evidence>
<dbReference type="Gene3D" id="3.30.230.10">
    <property type="match status" value="1"/>
</dbReference>
<dbReference type="AlphaFoldDB" id="S9QWZ6"/>
<feature type="domain" description="DNA mismatch repair protein S5" evidence="2">
    <location>
        <begin position="34"/>
        <end position="160"/>
    </location>
</feature>
<dbReference type="InterPro" id="IPR013507">
    <property type="entry name" value="DNA_mismatch_S5_2-like"/>
</dbReference>
<dbReference type="PANTHER" id="PTHR10073:SF12">
    <property type="entry name" value="DNA MISMATCH REPAIR PROTEIN MLH1"/>
    <property type="match status" value="1"/>
</dbReference>
<dbReference type="Pfam" id="PF08676">
    <property type="entry name" value="MutL_C"/>
    <property type="match status" value="1"/>
</dbReference>
<dbReference type="InterPro" id="IPR042121">
    <property type="entry name" value="MutL_C_regsub"/>
</dbReference>
<dbReference type="GO" id="GO:0016887">
    <property type="term" value="F:ATP hydrolysis activity"/>
    <property type="evidence" value="ECO:0007669"/>
    <property type="project" value="InterPro"/>
</dbReference>
<dbReference type="GO" id="GO:0006298">
    <property type="term" value="P:mismatch repair"/>
    <property type="evidence" value="ECO:0007669"/>
    <property type="project" value="InterPro"/>
</dbReference>
<dbReference type="HOGENOM" id="CLU_731358_0_0_5"/>
<comment type="caution">
    <text evidence="3">The sequence shown here is derived from an EMBL/GenBank/DDBJ whole genome shotgun (WGS) entry which is preliminary data.</text>
</comment>
<dbReference type="EMBL" id="APVH01000013">
    <property type="protein sequence ID" value="EPX84113.1"/>
    <property type="molecule type" value="Genomic_DNA"/>
</dbReference>
<name>S9QWZ6_9RHOB</name>
<dbReference type="GO" id="GO:0030983">
    <property type="term" value="F:mismatched DNA binding"/>
    <property type="evidence" value="ECO:0007669"/>
    <property type="project" value="InterPro"/>
</dbReference>
<reference evidence="4" key="1">
    <citation type="journal article" date="2014" name="Stand. Genomic Sci.">
        <title>Genome sequence of the exopolysaccharide-producing Salipiger mucosus type strain (DSM 16094(T)), a moderately halophilic member of the Roseobacter clade.</title>
        <authorList>
            <person name="Riedel T."/>
            <person name="Spring S."/>
            <person name="Fiebig A."/>
            <person name="Petersen J."/>
            <person name="Kyrpides N.C."/>
            <person name="Goker M."/>
            <person name="Klenk H.P."/>
        </authorList>
    </citation>
    <scope>NUCLEOTIDE SEQUENCE [LARGE SCALE GENOMIC DNA]</scope>
    <source>
        <strain evidence="4">DSM 16094</strain>
    </source>
</reference>
<protein>
    <submittedName>
        <fullName evidence="3">DNA mismatch repair protein MutL</fullName>
    </submittedName>
</protein>
<sequence length="378" mass="41096">MQRVALQHPEISFSLKYPSQVKALQATDDPQRRCGDVLGSDFRNNATPVDVQFTADGEDWALSGWILPLAPGGRATERSRVCSVGQFLLDVPEIETAVKHVWKTVFSVGNRNFSYVLSLCPVNGTRNVNYNAHPQKKSVIFREGAGIMAALETALHDALREDAPGAFQHNVVAGTGSIPGDAVDLEDVDGPLGRPIGQYKQGFILSEAAGGLIVVDQHAAHEKMLMERMLEENRDPDFSSARLDNSVLVADDIGAQMRLEEIEAELGDIGIELRHDGTETYLVAAPVLQGASLDPASLVQALSEEVPSRDVVRRLAFDLANKACKRAIKNGTELTLAQMSSFLRQMEAMPSSATCNHGRPTIHRIGHNQLIGLFDRAA</sequence>
<dbReference type="SMART" id="SM00853">
    <property type="entry name" value="MutL_C"/>
    <property type="match status" value="1"/>
</dbReference>
<dbReference type="Pfam" id="PF01119">
    <property type="entry name" value="DNA_mis_repair"/>
    <property type="match status" value="1"/>
</dbReference>
<dbReference type="GO" id="GO:0032300">
    <property type="term" value="C:mismatch repair complex"/>
    <property type="evidence" value="ECO:0007669"/>
    <property type="project" value="InterPro"/>
</dbReference>